<name>A0A350P339_9ALTE</name>
<accession>A0A350P339</accession>
<protein>
    <recommendedName>
        <fullName evidence="3">DUF3846 domain-containing protein</fullName>
    </recommendedName>
</protein>
<reference evidence="1 2" key="1">
    <citation type="journal article" date="2018" name="Nat. Biotechnol.">
        <title>A standardized bacterial taxonomy based on genome phylogeny substantially revises the tree of life.</title>
        <authorList>
            <person name="Parks D.H."/>
            <person name="Chuvochina M."/>
            <person name="Waite D.W."/>
            <person name="Rinke C."/>
            <person name="Skarshewski A."/>
            <person name="Chaumeil P.A."/>
            <person name="Hugenholtz P."/>
        </authorList>
    </citation>
    <scope>NUCLEOTIDE SEQUENCE [LARGE SCALE GENOMIC DNA]</scope>
    <source>
        <strain evidence="1">UBA11978</strain>
    </source>
</reference>
<dbReference type="AlphaFoldDB" id="A0A350P339"/>
<sequence>MKAFLIDPSQRTIDSVLAPENPSLEDIKNLLGFERVEGVVFNSQWDTLFVEDEGLYKEEQTFFVLEHKADPVPGKALCLGTVIDTGELTSPWIHLDYLKRLITFVTPEEAYEHWEKQSYDF</sequence>
<evidence type="ECO:0000313" key="2">
    <source>
        <dbReference type="Proteomes" id="UP000263517"/>
    </source>
</evidence>
<evidence type="ECO:0008006" key="3">
    <source>
        <dbReference type="Google" id="ProtNLM"/>
    </source>
</evidence>
<dbReference type="Proteomes" id="UP000263517">
    <property type="component" value="Unassembled WGS sequence"/>
</dbReference>
<organism evidence="1 2">
    <name type="scientific">Alteromonas australica</name>
    <dbReference type="NCBI Taxonomy" id="589873"/>
    <lineage>
        <taxon>Bacteria</taxon>
        <taxon>Pseudomonadati</taxon>
        <taxon>Pseudomonadota</taxon>
        <taxon>Gammaproteobacteria</taxon>
        <taxon>Alteromonadales</taxon>
        <taxon>Alteromonadaceae</taxon>
        <taxon>Alteromonas/Salinimonas group</taxon>
        <taxon>Alteromonas</taxon>
    </lineage>
</organism>
<comment type="caution">
    <text evidence="1">The sequence shown here is derived from an EMBL/GenBank/DDBJ whole genome shotgun (WGS) entry which is preliminary data.</text>
</comment>
<gene>
    <name evidence="1" type="ORF">DCW74_08230</name>
</gene>
<proteinExistence type="predicted"/>
<evidence type="ECO:0000313" key="1">
    <source>
        <dbReference type="EMBL" id="HAW75706.1"/>
    </source>
</evidence>
<dbReference type="EMBL" id="DNAN01000286">
    <property type="protein sequence ID" value="HAW75706.1"/>
    <property type="molecule type" value="Genomic_DNA"/>
</dbReference>